<protein>
    <submittedName>
        <fullName evidence="4">16547_t:CDS:1</fullName>
    </submittedName>
</protein>
<keyword evidence="3" id="KW-0732">Signal</keyword>
<keyword evidence="5" id="KW-1185">Reference proteome</keyword>
<feature type="compositionally biased region" description="Basic residues" evidence="1">
    <location>
        <begin position="955"/>
        <end position="965"/>
    </location>
</feature>
<dbReference type="EMBL" id="CAJVPV010002043">
    <property type="protein sequence ID" value="CAG8516218.1"/>
    <property type="molecule type" value="Genomic_DNA"/>
</dbReference>
<dbReference type="AlphaFoldDB" id="A0A9N9A2Z3"/>
<organism evidence="4 5">
    <name type="scientific">Acaulospora morrowiae</name>
    <dbReference type="NCBI Taxonomy" id="94023"/>
    <lineage>
        <taxon>Eukaryota</taxon>
        <taxon>Fungi</taxon>
        <taxon>Fungi incertae sedis</taxon>
        <taxon>Mucoromycota</taxon>
        <taxon>Glomeromycotina</taxon>
        <taxon>Glomeromycetes</taxon>
        <taxon>Diversisporales</taxon>
        <taxon>Acaulosporaceae</taxon>
        <taxon>Acaulospora</taxon>
    </lineage>
</organism>
<dbReference type="OrthoDB" id="2420894at2759"/>
<sequence>MRLHYSLDFIISCLVLTSLFLFAESAPQNFTYIEKTTDNDQTPRITDLQTYDDGTILVRMARRSNTLNSTATAIYLDPVLAFRLINPDGTVTEVNINNSYANLDPVNFRLFSGAIGTQNPISIWSLRDRFILVNYVNMTDPSDIKTYEDWGMVVDWSGNIHGRLRYGKSYINSRGQWEINLSLTLNVNRKLGFFRLTAVNGSSALWQQILVDDSGNLSILSQDYINIQNYANLVLSTFATVDGGYAIAYINSLPTTTNNTNPFKSFTGVYAIFLSYGQNTTGTQRTLFETTVSNLITQSMKCDLAFVGVGHVCTVVTFTTAQNRTTGYLLKINFLSSGSVVSTTSTRNQDISLNNTVMDVLPMPFGGYLLKDTFTNNNSDTLINFSAYGINDTQISLDLQQPITPNLFGLTTIIKKNNTLVIALQEDPTSWTLLTDQMPKVDGDLDHGYGNLMVDTTVPAISAVIQPTAANITITFYDPVDLSDGNITIYQNINSSSVILRQMISARDAKCHLGNDTRSITVDLISSTFNQPKAQYFVQIDNNFVKSRNYREPLLGIDSRVWWLTAGTPPEPARSASVTGILRLNPEASQRFQRFSSAQRNDFFSTLLKEISEMVPVRLARLSSDNKYQVVNSGTPSEQIMISIDIALPKDSDEEGVPKVKDDLNTMIKNKYITSISTGSATSGLDENYGFVASPDLWERYRFKLIGVFLAVTVFIIIFLIAQRRHRDGHNLAVLQLGLILFNFILEVLFIANNAKDIKQLFLPSILFLIIPLCVNTALAFYIISKENLTKEFYDWFYTNGKVASIFTVIAAADIEALMVLHSNLAGLSIFKAPFSPDAISKIFWGACANIFIKNIPLVVIQIIYYRLIVTYDIIPLLLLITSCLTLVINIIGRLYHAVYRIRNRKEPQYAPTDDSPDNNFGGLHPLQIPPSSLYNKDESIAPESPSGGGFLRRSGGKRNSRNSKRMSEVRSGEELTNVELTNPDELEDKDDGTLYGGDNRQPEQGAGHVRKDLEEGK</sequence>
<comment type="caution">
    <text evidence="4">The sequence shown here is derived from an EMBL/GenBank/DDBJ whole genome shotgun (WGS) entry which is preliminary data.</text>
</comment>
<evidence type="ECO:0000256" key="3">
    <source>
        <dbReference type="SAM" id="SignalP"/>
    </source>
</evidence>
<evidence type="ECO:0000313" key="5">
    <source>
        <dbReference type="Proteomes" id="UP000789342"/>
    </source>
</evidence>
<keyword evidence="2" id="KW-1133">Transmembrane helix</keyword>
<evidence type="ECO:0000313" key="4">
    <source>
        <dbReference type="EMBL" id="CAG8516218.1"/>
    </source>
</evidence>
<gene>
    <name evidence="4" type="ORF">AMORRO_LOCUS3977</name>
</gene>
<feature type="transmembrane region" description="Helical" evidence="2">
    <location>
        <begin position="843"/>
        <end position="868"/>
    </location>
</feature>
<keyword evidence="2" id="KW-0472">Membrane</keyword>
<feature type="transmembrane region" description="Helical" evidence="2">
    <location>
        <begin position="734"/>
        <end position="752"/>
    </location>
</feature>
<accession>A0A9N9A2Z3</accession>
<proteinExistence type="predicted"/>
<evidence type="ECO:0000256" key="2">
    <source>
        <dbReference type="SAM" id="Phobius"/>
    </source>
</evidence>
<evidence type="ECO:0000256" key="1">
    <source>
        <dbReference type="SAM" id="MobiDB-lite"/>
    </source>
</evidence>
<feature type="signal peptide" evidence="3">
    <location>
        <begin position="1"/>
        <end position="25"/>
    </location>
</feature>
<reference evidence="4" key="1">
    <citation type="submission" date="2021-06" db="EMBL/GenBank/DDBJ databases">
        <authorList>
            <person name="Kallberg Y."/>
            <person name="Tangrot J."/>
            <person name="Rosling A."/>
        </authorList>
    </citation>
    <scope>NUCLEOTIDE SEQUENCE</scope>
    <source>
        <strain evidence="4">CL551</strain>
    </source>
</reference>
<feature type="transmembrane region" description="Helical" evidence="2">
    <location>
        <begin position="761"/>
        <end position="784"/>
    </location>
</feature>
<feature type="chain" id="PRO_5040247291" evidence="3">
    <location>
        <begin position="26"/>
        <end position="1018"/>
    </location>
</feature>
<dbReference type="Proteomes" id="UP000789342">
    <property type="component" value="Unassembled WGS sequence"/>
</dbReference>
<feature type="transmembrane region" description="Helical" evidence="2">
    <location>
        <begin position="703"/>
        <end position="722"/>
    </location>
</feature>
<name>A0A9N9A2Z3_9GLOM</name>
<feature type="region of interest" description="Disordered" evidence="1">
    <location>
        <begin position="935"/>
        <end position="1018"/>
    </location>
</feature>
<keyword evidence="2" id="KW-0812">Transmembrane</keyword>
<feature type="transmembrane region" description="Helical" evidence="2">
    <location>
        <begin position="874"/>
        <end position="896"/>
    </location>
</feature>